<dbReference type="Gene3D" id="3.40.1440.10">
    <property type="entry name" value="GIY-YIG endonuclease"/>
    <property type="match status" value="1"/>
</dbReference>
<dbReference type="SUPFAM" id="SSF82771">
    <property type="entry name" value="GIY-YIG endonuclease"/>
    <property type="match status" value="1"/>
</dbReference>
<name>A0A2N0YXA1_9BACI</name>
<reference evidence="1 2" key="1">
    <citation type="journal article" date="2003" name="Int. J. Syst. Evol. Microbiol.">
        <title>Bacillus nealsonii sp. nov., isolated from a spacecraft-assembly facility, whose spores are gamma-radiation resistant.</title>
        <authorList>
            <person name="Venkateswaran K."/>
            <person name="Kempf M."/>
            <person name="Chen F."/>
            <person name="Satomi M."/>
            <person name="Nicholson W."/>
            <person name="Kern R."/>
        </authorList>
    </citation>
    <scope>NUCLEOTIDE SEQUENCE [LARGE SCALE GENOMIC DNA]</scope>
    <source>
        <strain evidence="1 2">FO-92</strain>
    </source>
</reference>
<dbReference type="CDD" id="cd10451">
    <property type="entry name" value="GIY-YIG_LuxR_like"/>
    <property type="match status" value="1"/>
</dbReference>
<dbReference type="Proteomes" id="UP000233375">
    <property type="component" value="Unassembled WGS sequence"/>
</dbReference>
<dbReference type="AlphaFoldDB" id="A0A2N0YXA1"/>
<keyword evidence="2" id="KW-1185">Reference proteome</keyword>
<dbReference type="InterPro" id="IPR035901">
    <property type="entry name" value="GIY-YIG_endonuc_sf"/>
</dbReference>
<dbReference type="OrthoDB" id="9134286at2"/>
<organism evidence="1 2">
    <name type="scientific">Niallia nealsonii</name>
    <dbReference type="NCBI Taxonomy" id="115979"/>
    <lineage>
        <taxon>Bacteria</taxon>
        <taxon>Bacillati</taxon>
        <taxon>Bacillota</taxon>
        <taxon>Bacilli</taxon>
        <taxon>Bacillales</taxon>
        <taxon>Bacillaceae</taxon>
        <taxon>Niallia</taxon>
    </lineage>
</organism>
<sequence>MDRKKELKQLYKETPIEAGVYKIENKRNGKIFIASTRNTKTLNGVKFMLNKGGHMNRELSQEWQTFGEENFTIEVIEIIKKKSDPYFNEKEELKKLEEKWLKEYQPYGERGYN</sequence>
<dbReference type="EMBL" id="PISE01000055">
    <property type="protein sequence ID" value="PKG21893.1"/>
    <property type="molecule type" value="Genomic_DNA"/>
</dbReference>
<evidence type="ECO:0000313" key="1">
    <source>
        <dbReference type="EMBL" id="PKG21893.1"/>
    </source>
</evidence>
<protein>
    <submittedName>
        <fullName evidence="1">LuxR family transcriptional regulator</fullName>
    </submittedName>
</protein>
<proteinExistence type="predicted"/>
<comment type="caution">
    <text evidence="1">The sequence shown here is derived from an EMBL/GenBank/DDBJ whole genome shotgun (WGS) entry which is preliminary data.</text>
</comment>
<evidence type="ECO:0000313" key="2">
    <source>
        <dbReference type="Proteomes" id="UP000233375"/>
    </source>
</evidence>
<accession>A0A2N0YXA1</accession>
<gene>
    <name evidence="1" type="ORF">CWS01_20095</name>
</gene>
<dbReference type="RefSeq" id="WP_101178983.1">
    <property type="nucleotide sequence ID" value="NZ_PISE01000055.1"/>
</dbReference>